<dbReference type="SMART" id="SM00906">
    <property type="entry name" value="Fungal_trans"/>
    <property type="match status" value="1"/>
</dbReference>
<name>A0A8H4Q959_9HYPO</name>
<organism evidence="5 6">
    <name type="scientific">Ophiocordyceps camponoti-floridani</name>
    <dbReference type="NCBI Taxonomy" id="2030778"/>
    <lineage>
        <taxon>Eukaryota</taxon>
        <taxon>Fungi</taxon>
        <taxon>Dikarya</taxon>
        <taxon>Ascomycota</taxon>
        <taxon>Pezizomycotina</taxon>
        <taxon>Sordariomycetes</taxon>
        <taxon>Hypocreomycetidae</taxon>
        <taxon>Hypocreales</taxon>
        <taxon>Ophiocordycipitaceae</taxon>
        <taxon>Ophiocordyceps</taxon>
    </lineage>
</organism>
<gene>
    <name evidence="5" type="ORF">GQ602_003743</name>
</gene>
<dbReference type="OrthoDB" id="103819at2759"/>
<evidence type="ECO:0000256" key="1">
    <source>
        <dbReference type="ARBA" id="ARBA00022723"/>
    </source>
</evidence>
<keyword evidence="6" id="KW-1185">Reference proteome</keyword>
<evidence type="ECO:0000259" key="4">
    <source>
        <dbReference type="PROSITE" id="PS50048"/>
    </source>
</evidence>
<dbReference type="GO" id="GO:0003677">
    <property type="term" value="F:DNA binding"/>
    <property type="evidence" value="ECO:0007669"/>
    <property type="project" value="InterPro"/>
</dbReference>
<dbReference type="GO" id="GO:0000981">
    <property type="term" value="F:DNA-binding transcription factor activity, RNA polymerase II-specific"/>
    <property type="evidence" value="ECO:0007669"/>
    <property type="project" value="InterPro"/>
</dbReference>
<comment type="caution">
    <text evidence="5">The sequence shown here is derived from an EMBL/GenBank/DDBJ whole genome shotgun (WGS) entry which is preliminary data.</text>
</comment>
<evidence type="ECO:0000256" key="3">
    <source>
        <dbReference type="SAM" id="MobiDB-lite"/>
    </source>
</evidence>
<sequence length="702" mass="77944">MLAEMEESRSPDNKAYGDGDPNKRVCDQCRLRKTRCDKGWPCSTCRTANRQCTSTGAGQRPKEHRQRILISSRYERKIDEIINRLGSLELLLNTRDNPPLDPPHATSSASEDYDSAGDDSFGLDSGLAKQTDFAREFLEKAAQTSSIPPGRNTEMEAALNNLGQLVLPQKRPFANFGLKVHFPLRQRVPPGGLVHMPMPPIGAVVALLDAIKNSPPTLFSITCSIVGITDFDGMCRAAYYPASGSDEATDSNFIIVNAMLYNLFTEQFSLAANPAVQGEYGSYIQQCRVNIETGLASTPVILSATVDNVQALLLGALYAVDSSKAFVAWHLISTAARLCQAGRFHHADALRNNTAQVSRQKRILFWHVYSLERGICLGLGRSSVMLECDIDIPREPDLEGFGSPEMAGLFGLWIRIGRLQGRIYEALYSRAAAAKSHRDLVRSAETLAVECRELEVESSAYRKRLYGCHAGLRSSDVVHLFLRGDEIQFLATLTLVYRMVPASESSISRFSNECLEAARRAMRVHQECVHFIDNSNCVKSIYIHWYLTITPFTPFFVLICYVTETLSASDLQILQDFVTSFSSSRGDSETIDKFYKLCHVMYDAVRIYVESRLQLQHHQATSDSTSAATAPLGDEFGVYLSQLGLLPGEDQQALPRRQYGDDGDGKGPQTGAHQMAEFLLGNRNIMGLLEEDMSQIDFSHWA</sequence>
<protein>
    <submittedName>
        <fullName evidence="5">N-terminal binuclear Zn cluster-containing protein</fullName>
    </submittedName>
</protein>
<dbReference type="CDD" id="cd00067">
    <property type="entry name" value="GAL4"/>
    <property type="match status" value="1"/>
</dbReference>
<dbReference type="InterPro" id="IPR001138">
    <property type="entry name" value="Zn2Cys6_DnaBD"/>
</dbReference>
<reference evidence="5 6" key="1">
    <citation type="journal article" date="2020" name="G3 (Bethesda)">
        <title>Genetic Underpinnings of Host Manipulation by Ophiocordyceps as Revealed by Comparative Transcriptomics.</title>
        <authorList>
            <person name="Will I."/>
            <person name="Das B."/>
            <person name="Trinh T."/>
            <person name="Brachmann A."/>
            <person name="Ohm R.A."/>
            <person name="de Bekker C."/>
        </authorList>
    </citation>
    <scope>NUCLEOTIDE SEQUENCE [LARGE SCALE GENOMIC DNA]</scope>
    <source>
        <strain evidence="5 6">EC05</strain>
    </source>
</reference>
<dbReference type="Pfam" id="PF00172">
    <property type="entry name" value="Zn_clus"/>
    <property type="match status" value="1"/>
</dbReference>
<keyword evidence="1" id="KW-0479">Metal-binding</keyword>
<feature type="region of interest" description="Disordered" evidence="3">
    <location>
        <begin position="1"/>
        <end position="22"/>
    </location>
</feature>
<evidence type="ECO:0000256" key="2">
    <source>
        <dbReference type="ARBA" id="ARBA00023242"/>
    </source>
</evidence>
<dbReference type="PROSITE" id="PS00463">
    <property type="entry name" value="ZN2_CY6_FUNGAL_1"/>
    <property type="match status" value="1"/>
</dbReference>
<dbReference type="CDD" id="cd12148">
    <property type="entry name" value="fungal_TF_MHR"/>
    <property type="match status" value="1"/>
</dbReference>
<dbReference type="GO" id="GO:0006351">
    <property type="term" value="P:DNA-templated transcription"/>
    <property type="evidence" value="ECO:0007669"/>
    <property type="project" value="InterPro"/>
</dbReference>
<dbReference type="PANTHER" id="PTHR46910:SF5">
    <property type="entry name" value="ZN(II)2CYS6 TRANSCRIPTION FACTOR (EUROFUNG)"/>
    <property type="match status" value="1"/>
</dbReference>
<keyword evidence="2" id="KW-0539">Nucleus</keyword>
<dbReference type="GO" id="GO:0008270">
    <property type="term" value="F:zinc ion binding"/>
    <property type="evidence" value="ECO:0007669"/>
    <property type="project" value="InterPro"/>
</dbReference>
<dbReference type="InterPro" id="IPR050987">
    <property type="entry name" value="AtrR-like"/>
</dbReference>
<evidence type="ECO:0000313" key="5">
    <source>
        <dbReference type="EMBL" id="KAF4589854.1"/>
    </source>
</evidence>
<dbReference type="InterPro" id="IPR007219">
    <property type="entry name" value="XnlR_reg_dom"/>
</dbReference>
<dbReference type="PANTHER" id="PTHR46910">
    <property type="entry name" value="TRANSCRIPTION FACTOR PDR1"/>
    <property type="match status" value="1"/>
</dbReference>
<dbReference type="SMART" id="SM00066">
    <property type="entry name" value="GAL4"/>
    <property type="match status" value="1"/>
</dbReference>
<dbReference type="AlphaFoldDB" id="A0A8H4Q959"/>
<evidence type="ECO:0000313" key="6">
    <source>
        <dbReference type="Proteomes" id="UP000562929"/>
    </source>
</evidence>
<dbReference type="Proteomes" id="UP000562929">
    <property type="component" value="Unassembled WGS sequence"/>
</dbReference>
<dbReference type="EMBL" id="JAACLJ010000003">
    <property type="protein sequence ID" value="KAF4589854.1"/>
    <property type="molecule type" value="Genomic_DNA"/>
</dbReference>
<feature type="domain" description="Zn(2)-C6 fungal-type" evidence="4">
    <location>
        <begin position="25"/>
        <end position="54"/>
    </location>
</feature>
<dbReference type="SUPFAM" id="SSF57701">
    <property type="entry name" value="Zn2/Cys6 DNA-binding domain"/>
    <property type="match status" value="1"/>
</dbReference>
<dbReference type="InterPro" id="IPR036864">
    <property type="entry name" value="Zn2-C6_fun-type_DNA-bd_sf"/>
</dbReference>
<dbReference type="PROSITE" id="PS50048">
    <property type="entry name" value="ZN2_CY6_FUNGAL_2"/>
    <property type="match status" value="1"/>
</dbReference>
<dbReference type="Gene3D" id="4.10.240.10">
    <property type="entry name" value="Zn(2)-C6 fungal-type DNA-binding domain"/>
    <property type="match status" value="1"/>
</dbReference>
<accession>A0A8H4Q959</accession>
<proteinExistence type="predicted"/>
<feature type="region of interest" description="Disordered" evidence="3">
    <location>
        <begin position="96"/>
        <end position="121"/>
    </location>
</feature>
<dbReference type="Pfam" id="PF04082">
    <property type="entry name" value="Fungal_trans"/>
    <property type="match status" value="1"/>
</dbReference>